<dbReference type="PATRIC" id="fig|155920.8.peg.525"/>
<name>A0A060H8Z2_XYLFS</name>
<protein>
    <recommendedName>
        <fullName evidence="4">Protein sip-5</fullName>
    </recommendedName>
</protein>
<evidence type="ECO:0000256" key="1">
    <source>
        <dbReference type="SAM" id="MobiDB-lite"/>
    </source>
</evidence>
<reference evidence="2 3" key="1">
    <citation type="submission" date="2013-08" db="EMBL/GenBank/DDBJ databases">
        <authorList>
            <person name="Stouthamer R."/>
            <person name="Nunney L."/>
        </authorList>
    </citation>
    <scope>NUCLEOTIDE SEQUENCE [LARGE SCALE GENOMIC DNA]</scope>
    <source>
        <strain evidence="3">ann-1</strain>
    </source>
</reference>
<dbReference type="RefSeq" id="WP_020851009.1">
    <property type="nucleotide sequence ID" value="NZ_CP006696.1"/>
</dbReference>
<evidence type="ECO:0000313" key="3">
    <source>
        <dbReference type="Proteomes" id="UP000027215"/>
    </source>
</evidence>
<evidence type="ECO:0008006" key="4">
    <source>
        <dbReference type="Google" id="ProtNLM"/>
    </source>
</evidence>
<feature type="region of interest" description="Disordered" evidence="1">
    <location>
        <begin position="95"/>
        <end position="118"/>
    </location>
</feature>
<sequence length="126" mass="14170">MSFRTLCHRVERAERLVEERSKQTCNHWQELQHSWQATWTPLRIVITGLGLGFIAGRVKPSITLKTFTDKFGSAKHLIQILGAMSTFFTTTCAHNASKQNKPSTEESHTSTTSQTTADIINLSEHA</sequence>
<dbReference type="AlphaFoldDB" id="A0A060H8Z2"/>
<proteinExistence type="predicted"/>
<dbReference type="EMBL" id="CP006696">
    <property type="protein sequence ID" value="AIC09382.1"/>
    <property type="molecule type" value="Genomic_DNA"/>
</dbReference>
<dbReference type="Proteomes" id="UP000027215">
    <property type="component" value="Chromosome"/>
</dbReference>
<organism evidence="2 3">
    <name type="scientific">Xylella fastidiosa subsp. sandyi Ann-1</name>
    <dbReference type="NCBI Taxonomy" id="155920"/>
    <lineage>
        <taxon>Bacteria</taxon>
        <taxon>Pseudomonadati</taxon>
        <taxon>Pseudomonadota</taxon>
        <taxon>Gammaproteobacteria</taxon>
        <taxon>Lysobacterales</taxon>
        <taxon>Lysobacteraceae</taxon>
        <taxon>Xylella</taxon>
    </lineage>
</organism>
<gene>
    <name evidence="2" type="ORF">D934_02170</name>
</gene>
<evidence type="ECO:0000313" key="2">
    <source>
        <dbReference type="EMBL" id="AIC09382.1"/>
    </source>
</evidence>
<accession>A0A060H8Z2</accession>
<dbReference type="HOGENOM" id="CLU_121920_1_0_6"/>
<dbReference type="KEGG" id="xfs:D934_02170"/>